<evidence type="ECO:0000313" key="2">
    <source>
        <dbReference type="Proteomes" id="UP001163603"/>
    </source>
</evidence>
<dbReference type="Proteomes" id="UP001163603">
    <property type="component" value="Chromosome 5"/>
</dbReference>
<evidence type="ECO:0000313" key="1">
    <source>
        <dbReference type="EMBL" id="KAJ0040576.1"/>
    </source>
</evidence>
<proteinExistence type="predicted"/>
<gene>
    <name evidence="1" type="ORF">Pint_27941</name>
</gene>
<protein>
    <submittedName>
        <fullName evidence="1">Uncharacterized protein</fullName>
    </submittedName>
</protein>
<comment type="caution">
    <text evidence="1">The sequence shown here is derived from an EMBL/GenBank/DDBJ whole genome shotgun (WGS) entry which is preliminary data.</text>
</comment>
<dbReference type="EMBL" id="CM047740">
    <property type="protein sequence ID" value="KAJ0040576.1"/>
    <property type="molecule type" value="Genomic_DNA"/>
</dbReference>
<sequence length="87" mass="9424">MEKNQDKETGGRKGTENSEKKTENLEGLPMKDSPYLQYKDLEDYKLQGYGTEGHQEPNPGRGAGSTDAPTPSGAPSTTDVINRQGVP</sequence>
<name>A0ACC0YTG6_9ROSI</name>
<reference evidence="2" key="1">
    <citation type="journal article" date="2023" name="G3 (Bethesda)">
        <title>Genome assembly and association tests identify interacting loci associated with vigor, precocity, and sex in interspecific pistachio rootstocks.</title>
        <authorList>
            <person name="Palmer W."/>
            <person name="Jacygrad E."/>
            <person name="Sagayaradj S."/>
            <person name="Cavanaugh K."/>
            <person name="Han R."/>
            <person name="Bertier L."/>
            <person name="Beede B."/>
            <person name="Kafkas S."/>
            <person name="Golino D."/>
            <person name="Preece J."/>
            <person name="Michelmore R."/>
        </authorList>
    </citation>
    <scope>NUCLEOTIDE SEQUENCE [LARGE SCALE GENOMIC DNA]</scope>
</reference>
<keyword evidence="2" id="KW-1185">Reference proteome</keyword>
<accession>A0ACC0YTG6</accession>
<organism evidence="1 2">
    <name type="scientific">Pistacia integerrima</name>
    <dbReference type="NCBI Taxonomy" id="434235"/>
    <lineage>
        <taxon>Eukaryota</taxon>
        <taxon>Viridiplantae</taxon>
        <taxon>Streptophyta</taxon>
        <taxon>Embryophyta</taxon>
        <taxon>Tracheophyta</taxon>
        <taxon>Spermatophyta</taxon>
        <taxon>Magnoliopsida</taxon>
        <taxon>eudicotyledons</taxon>
        <taxon>Gunneridae</taxon>
        <taxon>Pentapetalae</taxon>
        <taxon>rosids</taxon>
        <taxon>malvids</taxon>
        <taxon>Sapindales</taxon>
        <taxon>Anacardiaceae</taxon>
        <taxon>Pistacia</taxon>
    </lineage>
</organism>